<keyword evidence="9" id="KW-1185">Reference proteome</keyword>
<feature type="transmembrane region" description="Helical" evidence="6">
    <location>
        <begin position="188"/>
        <end position="209"/>
    </location>
</feature>
<dbReference type="PANTHER" id="PTHR48022">
    <property type="entry name" value="PLASTIDIC GLUCOSE TRANSPORTER 4"/>
    <property type="match status" value="1"/>
</dbReference>
<dbReference type="InterPro" id="IPR005828">
    <property type="entry name" value="MFS_sugar_transport-like"/>
</dbReference>
<feature type="transmembrane region" description="Helical" evidence="6">
    <location>
        <begin position="412"/>
        <end position="434"/>
    </location>
</feature>
<feature type="transmembrane region" description="Helical" evidence="6">
    <location>
        <begin position="153"/>
        <end position="176"/>
    </location>
</feature>
<name>A0A1Y2ASL0_9TREE</name>
<evidence type="ECO:0000256" key="3">
    <source>
        <dbReference type="ARBA" id="ARBA00022692"/>
    </source>
</evidence>
<dbReference type="GO" id="GO:0016020">
    <property type="term" value="C:membrane"/>
    <property type="evidence" value="ECO:0007669"/>
    <property type="project" value="UniProtKB-SubCell"/>
</dbReference>
<comment type="similarity">
    <text evidence="2">Belongs to the major facilitator superfamily. Sugar transporter (TC 2.A.1.1) family.</text>
</comment>
<accession>A0A1Y2ASL0</accession>
<feature type="transmembrane region" description="Helical" evidence="6">
    <location>
        <begin position="475"/>
        <end position="499"/>
    </location>
</feature>
<dbReference type="SUPFAM" id="SSF103473">
    <property type="entry name" value="MFS general substrate transporter"/>
    <property type="match status" value="1"/>
</dbReference>
<dbReference type="PROSITE" id="PS50850">
    <property type="entry name" value="MFS"/>
    <property type="match status" value="1"/>
</dbReference>
<dbReference type="PROSITE" id="PS00217">
    <property type="entry name" value="SUGAR_TRANSPORT_2"/>
    <property type="match status" value="1"/>
</dbReference>
<dbReference type="InParanoid" id="A0A1Y2ASL0"/>
<proteinExistence type="inferred from homology"/>
<dbReference type="InterPro" id="IPR036259">
    <property type="entry name" value="MFS_trans_sf"/>
</dbReference>
<dbReference type="InterPro" id="IPR050360">
    <property type="entry name" value="MFS_Sugar_Transporters"/>
</dbReference>
<dbReference type="OrthoDB" id="2544694at2759"/>
<evidence type="ECO:0000256" key="6">
    <source>
        <dbReference type="SAM" id="Phobius"/>
    </source>
</evidence>
<organism evidence="8 9">
    <name type="scientific">Naematelia encephala</name>
    <dbReference type="NCBI Taxonomy" id="71784"/>
    <lineage>
        <taxon>Eukaryota</taxon>
        <taxon>Fungi</taxon>
        <taxon>Dikarya</taxon>
        <taxon>Basidiomycota</taxon>
        <taxon>Agaricomycotina</taxon>
        <taxon>Tremellomycetes</taxon>
        <taxon>Tremellales</taxon>
        <taxon>Naemateliaceae</taxon>
        <taxon>Naematelia</taxon>
    </lineage>
</organism>
<dbReference type="Gene3D" id="1.20.1250.20">
    <property type="entry name" value="MFS general substrate transporter like domains"/>
    <property type="match status" value="1"/>
</dbReference>
<dbReference type="InterPro" id="IPR005829">
    <property type="entry name" value="Sugar_transporter_CS"/>
</dbReference>
<feature type="transmembrane region" description="Helical" evidence="6">
    <location>
        <begin position="381"/>
        <end position="400"/>
    </location>
</feature>
<feature type="transmembrane region" description="Helical" evidence="6">
    <location>
        <begin position="128"/>
        <end position="147"/>
    </location>
</feature>
<feature type="transmembrane region" description="Helical" evidence="6">
    <location>
        <begin position="446"/>
        <end position="469"/>
    </location>
</feature>
<evidence type="ECO:0000313" key="8">
    <source>
        <dbReference type="EMBL" id="ORY25553.1"/>
    </source>
</evidence>
<dbReference type="PANTHER" id="PTHR48022:SF10">
    <property type="entry name" value="MAJOR FACILITATOR SUPERFAMILY (MFS) PROFILE DOMAIN-CONTAINING PROTEIN"/>
    <property type="match status" value="1"/>
</dbReference>
<comment type="caution">
    <text evidence="8">The sequence shown here is derived from an EMBL/GenBank/DDBJ whole genome shotgun (WGS) entry which is preliminary data.</text>
</comment>
<evidence type="ECO:0000256" key="1">
    <source>
        <dbReference type="ARBA" id="ARBA00004141"/>
    </source>
</evidence>
<comment type="subcellular location">
    <subcellularLocation>
        <location evidence="1">Membrane</location>
        <topology evidence="1">Multi-pass membrane protein</topology>
    </subcellularLocation>
</comment>
<keyword evidence="3 6" id="KW-0812">Transmembrane</keyword>
<reference evidence="8 9" key="1">
    <citation type="submission" date="2016-07" db="EMBL/GenBank/DDBJ databases">
        <title>Pervasive Adenine N6-methylation of Active Genes in Fungi.</title>
        <authorList>
            <consortium name="DOE Joint Genome Institute"/>
            <person name="Mondo S.J."/>
            <person name="Dannebaum R.O."/>
            <person name="Kuo R.C."/>
            <person name="Labutti K."/>
            <person name="Haridas S."/>
            <person name="Kuo A."/>
            <person name="Salamov A."/>
            <person name="Ahrendt S.R."/>
            <person name="Lipzen A."/>
            <person name="Sullivan W."/>
            <person name="Andreopoulos W.B."/>
            <person name="Clum A."/>
            <person name="Lindquist E."/>
            <person name="Daum C."/>
            <person name="Ramamoorthy G.K."/>
            <person name="Gryganskyi A."/>
            <person name="Culley D."/>
            <person name="Magnuson J.K."/>
            <person name="James T.Y."/>
            <person name="O'Malley M.A."/>
            <person name="Stajich J.E."/>
            <person name="Spatafora J.W."/>
            <person name="Visel A."/>
            <person name="Grigoriev I.V."/>
        </authorList>
    </citation>
    <scope>NUCLEOTIDE SEQUENCE [LARGE SCALE GENOMIC DNA]</scope>
    <source>
        <strain evidence="8 9">68-887.2</strain>
    </source>
</reference>
<evidence type="ECO:0000259" key="7">
    <source>
        <dbReference type="PROSITE" id="PS50850"/>
    </source>
</evidence>
<dbReference type="Pfam" id="PF00083">
    <property type="entry name" value="Sugar_tr"/>
    <property type="match status" value="1"/>
</dbReference>
<evidence type="ECO:0000256" key="2">
    <source>
        <dbReference type="ARBA" id="ARBA00010992"/>
    </source>
</evidence>
<dbReference type="GO" id="GO:0005351">
    <property type="term" value="F:carbohydrate:proton symporter activity"/>
    <property type="evidence" value="ECO:0007669"/>
    <property type="project" value="TreeGrafter"/>
</dbReference>
<keyword evidence="4 6" id="KW-1133">Transmembrane helix</keyword>
<feature type="domain" description="Major facilitator superfamily (MFS) profile" evidence="7">
    <location>
        <begin position="49"/>
        <end position="503"/>
    </location>
</feature>
<feature type="transmembrane region" description="Helical" evidence="6">
    <location>
        <begin position="221"/>
        <end position="238"/>
    </location>
</feature>
<dbReference type="InterPro" id="IPR020846">
    <property type="entry name" value="MFS_dom"/>
</dbReference>
<evidence type="ECO:0000256" key="4">
    <source>
        <dbReference type="ARBA" id="ARBA00022989"/>
    </source>
</evidence>
<evidence type="ECO:0000313" key="9">
    <source>
        <dbReference type="Proteomes" id="UP000193986"/>
    </source>
</evidence>
<evidence type="ECO:0000256" key="5">
    <source>
        <dbReference type="ARBA" id="ARBA00023136"/>
    </source>
</evidence>
<keyword evidence="5 6" id="KW-0472">Membrane</keyword>
<dbReference type="Proteomes" id="UP000193986">
    <property type="component" value="Unassembled WGS sequence"/>
</dbReference>
<sequence>MSQNDIDTKAVAEHIETDFEKKDTSSGAHLKSGFDELSLFKTAWAFRKAVIICTLLNFAAAADGYQINLNGNIIANQGFIDKIGEKNAKGVYQLNAHYTALWGALQSLGQFIGMVFLNPISDRIGRKITLYVLWLILCGSLLIESFVSDWRQWAGAKLLAGIGIGCIQSTLPIYVTEWSPVNIRGAMILSYSIWNHIGGFLAPLVLTLLKPHRPLDFKTPIYTQWAFLGIMLPIFVYLPETASFYAARDQDDRGKAVIRRVNGGVPGYDVEAEYEVIKNTILQERQMRADLGVADDNFRDILRTYLACFRGPNLKRTIGSALPASVQQVTGLSLFGTYSSLFFKQAGFTNSFAITSITSGIKVASVLVLALTTDKFGRRNVVVISGGFCTLMLMVAGILANRPLTEPVKNGLIAVACLWSYANAGLGALGWTFVGEVASQKLRARTAGISAAIGVIFGITFITSVPIMIDPSGANMGFNACWVFFGCGVVSTALAWLYVPETARRSPAELDEMYNKGVQPWRMGKYVTDVQKHHAEQREERQNNM</sequence>
<protein>
    <submittedName>
        <fullName evidence="8">General substrate transporter</fullName>
    </submittedName>
</protein>
<gene>
    <name evidence="8" type="ORF">BCR39DRAFT_595030</name>
</gene>
<dbReference type="AlphaFoldDB" id="A0A1Y2ASL0"/>
<dbReference type="EMBL" id="MCFC01000056">
    <property type="protein sequence ID" value="ORY25553.1"/>
    <property type="molecule type" value="Genomic_DNA"/>
</dbReference>